<dbReference type="EMBL" id="JAETXL010000003">
    <property type="protein sequence ID" value="MBL6276243.1"/>
    <property type="molecule type" value="Genomic_DNA"/>
</dbReference>
<name>A0ABS1UIT8_9ACTN</name>
<evidence type="ECO:0008006" key="3">
    <source>
        <dbReference type="Google" id="ProtNLM"/>
    </source>
</evidence>
<evidence type="ECO:0000313" key="2">
    <source>
        <dbReference type="Proteomes" id="UP000661193"/>
    </source>
</evidence>
<dbReference type="InterPro" id="IPR023393">
    <property type="entry name" value="START-like_dom_sf"/>
</dbReference>
<keyword evidence="2" id="KW-1185">Reference proteome</keyword>
<comment type="caution">
    <text evidence="1">The sequence shown here is derived from an EMBL/GenBank/DDBJ whole genome shotgun (WGS) entry which is preliminary data.</text>
</comment>
<dbReference type="RefSeq" id="WP_203221080.1">
    <property type="nucleotide sequence ID" value="NZ_JAETXL010000003.1"/>
</dbReference>
<reference evidence="1 2" key="1">
    <citation type="submission" date="2021-01" db="EMBL/GenBank/DDBJ databases">
        <title>Genome sequencing of Micromonospora fiedleri MG-37.</title>
        <authorList>
            <person name="Moreland P.E.J."/>
            <person name="Stach J.E.M."/>
        </authorList>
    </citation>
    <scope>NUCLEOTIDE SEQUENCE [LARGE SCALE GENOMIC DNA]</scope>
    <source>
        <strain evidence="1 2">MG-37</strain>
    </source>
</reference>
<proteinExistence type="predicted"/>
<dbReference type="Proteomes" id="UP000661193">
    <property type="component" value="Unassembled WGS sequence"/>
</dbReference>
<dbReference type="SUPFAM" id="SSF55961">
    <property type="entry name" value="Bet v1-like"/>
    <property type="match status" value="1"/>
</dbReference>
<organism evidence="1 2">
    <name type="scientific">Micromonospora fiedleri</name>
    <dbReference type="NCBI Taxonomy" id="1157498"/>
    <lineage>
        <taxon>Bacteria</taxon>
        <taxon>Bacillati</taxon>
        <taxon>Actinomycetota</taxon>
        <taxon>Actinomycetes</taxon>
        <taxon>Micromonosporales</taxon>
        <taxon>Micromonosporaceae</taxon>
        <taxon>Micromonospora</taxon>
    </lineage>
</organism>
<evidence type="ECO:0000313" key="1">
    <source>
        <dbReference type="EMBL" id="MBL6276243.1"/>
    </source>
</evidence>
<protein>
    <recommendedName>
        <fullName evidence="3">Polyketide cyclase / dehydrase and lipid transport</fullName>
    </recommendedName>
</protein>
<dbReference type="Gene3D" id="3.30.530.20">
    <property type="match status" value="1"/>
</dbReference>
<gene>
    <name evidence="1" type="ORF">JMF97_08730</name>
</gene>
<accession>A0ABS1UIT8</accession>
<sequence length="133" mass="15028">MGTIHHEATLTVPADVAWDFLDRYTRAEVHIFSACVSERQQDDHRVVTLIDGTELWERNVTVDPQRRRAVYAIPGFPGAEHHQAEMRVLTDDNGTATLLWTTDILPHELATHLSDTYAVMFSELLAAVNGHRP</sequence>